<gene>
    <name evidence="1" type="ordered locus">MBIO_0522</name>
</gene>
<keyword evidence="2" id="KW-1185">Reference proteome</keyword>
<dbReference type="EMBL" id="AP009608">
    <property type="protein sequence ID" value="BAH69787.1"/>
    <property type="molecule type" value="Genomic_DNA"/>
</dbReference>
<proteinExistence type="predicted"/>
<evidence type="ECO:0000313" key="2">
    <source>
        <dbReference type="Proteomes" id="UP000006810"/>
    </source>
</evidence>
<reference evidence="1 2" key="1">
    <citation type="journal article" date="2009" name="Curr. Microbiol.">
        <title>Molecular cloning and expression of a novel cholinephosphotransferase involved in glycoglycerophospholipid biosynthesis of Mycoplasma fermentans.</title>
        <authorList>
            <person name="Ishida N."/>
            <person name="Irikura D."/>
            <person name="Matsuda K."/>
            <person name="Sato S."/>
            <person name="Asano K."/>
        </authorList>
    </citation>
    <scope>NUCLEOTIDE SEQUENCE [LARGE SCALE GENOMIC DNA]</scope>
    <source>
        <strain evidence="2">ATCC 19989 / NBRC 14854 / NCTC 10117 / PG18</strain>
    </source>
</reference>
<sequence>MFYIKFRFLFVSINWQIKEKKMNNQNFKNLLTKYIEFFYRYKSISLLKKANNESQFDVKLRLVLTQKFLLHSLGLQYNKKLFRKYKNNNFELYRDIKNDQLNYDELIKDISKNKKDLIDKKLNALEIFVNIIKNINQEKLFTFAFEFFKLKPKFDIDGAYNHSQLILVTKSNKENQRCIIYGILGDLYTTNSKDNNHFLNENKNLMNTVFIPISIKIKNNENLLNSQNIQKIDIAFLNKRRIQEKEIRV</sequence>
<evidence type="ECO:0000313" key="1">
    <source>
        <dbReference type="EMBL" id="BAH69787.1"/>
    </source>
</evidence>
<dbReference type="PATRIC" id="fig|496833.3.peg.107"/>
<dbReference type="HOGENOM" id="CLU_1244177_0_0_14"/>
<dbReference type="AlphaFoldDB" id="C4XF65"/>
<accession>C4XF65</accession>
<dbReference type="KEGG" id="mfp:MBIO_0522"/>
<dbReference type="eggNOG" id="ENOG5031YP6">
    <property type="taxonomic scope" value="Bacteria"/>
</dbReference>
<name>C4XF65_MYCFP</name>
<protein>
    <submittedName>
        <fullName evidence="1">Uncharacterized protein</fullName>
    </submittedName>
</protein>
<organism evidence="1 2">
    <name type="scientific">Mycoplasmopsis fermentans (strain ATCC 19989 / NBRC 14854 / NCTC 10117 / PG18)</name>
    <name type="common">Mycoplasma fermentans</name>
    <dbReference type="NCBI Taxonomy" id="496833"/>
    <lineage>
        <taxon>Bacteria</taxon>
        <taxon>Bacillati</taxon>
        <taxon>Mycoplasmatota</taxon>
        <taxon>Mycoplasmoidales</taxon>
        <taxon>Metamycoplasmataceae</taxon>
        <taxon>Mycoplasmopsis</taxon>
    </lineage>
</organism>
<dbReference type="Proteomes" id="UP000006810">
    <property type="component" value="Chromosome"/>
</dbReference>